<gene>
    <name evidence="1" type="ORF">S01H1_19806</name>
</gene>
<dbReference type="EMBL" id="BARS01010745">
    <property type="protein sequence ID" value="GAF96924.1"/>
    <property type="molecule type" value="Genomic_DNA"/>
</dbReference>
<evidence type="ECO:0000313" key="1">
    <source>
        <dbReference type="EMBL" id="GAF96924.1"/>
    </source>
</evidence>
<comment type="caution">
    <text evidence="1">The sequence shown here is derived from an EMBL/GenBank/DDBJ whole genome shotgun (WGS) entry which is preliminary data.</text>
</comment>
<sequence>MSKFVVLWVYGDKMNLISEYQPLVKSNARKLAYYYGVDRADLEQEGNFMLHHLQLLWKDFEIISPAYIQLRVIGAMKIYIADNLGPVAVPNVAFWRHGERAHGEGVGESTTSTDPETLYLKEEAEELFREQVIAFVERLTPEERIVFYSRILTDKPETTRNLAEMMEVKSPQTIINIAEKI</sequence>
<organism evidence="1">
    <name type="scientific">marine sediment metagenome</name>
    <dbReference type="NCBI Taxonomy" id="412755"/>
    <lineage>
        <taxon>unclassified sequences</taxon>
        <taxon>metagenomes</taxon>
        <taxon>ecological metagenomes</taxon>
    </lineage>
</organism>
<protein>
    <submittedName>
        <fullName evidence="1">Uncharacterized protein</fullName>
    </submittedName>
</protein>
<feature type="non-terminal residue" evidence="1">
    <location>
        <position position="181"/>
    </location>
</feature>
<name>X0TUN6_9ZZZZ</name>
<accession>X0TUN6</accession>
<reference evidence="1" key="1">
    <citation type="journal article" date="2014" name="Front. Microbiol.">
        <title>High frequency of phylogenetically diverse reductive dehalogenase-homologous genes in deep subseafloor sedimentary metagenomes.</title>
        <authorList>
            <person name="Kawai M."/>
            <person name="Futagami T."/>
            <person name="Toyoda A."/>
            <person name="Takaki Y."/>
            <person name="Nishi S."/>
            <person name="Hori S."/>
            <person name="Arai W."/>
            <person name="Tsubouchi T."/>
            <person name="Morono Y."/>
            <person name="Uchiyama I."/>
            <person name="Ito T."/>
            <person name="Fujiyama A."/>
            <person name="Inagaki F."/>
            <person name="Takami H."/>
        </authorList>
    </citation>
    <scope>NUCLEOTIDE SEQUENCE</scope>
    <source>
        <strain evidence="1">Expedition CK06-06</strain>
    </source>
</reference>
<proteinExistence type="predicted"/>
<dbReference type="AlphaFoldDB" id="X0TUN6"/>